<feature type="domain" description="PKS/mFAS DH" evidence="13">
    <location>
        <begin position="2111"/>
        <end position="2388"/>
    </location>
</feature>
<dbReference type="Pfam" id="PF22953">
    <property type="entry name" value="SpnB_Rossmann"/>
    <property type="match status" value="2"/>
</dbReference>
<keyword evidence="4" id="KW-0808">Transferase</keyword>
<evidence type="ECO:0000313" key="14">
    <source>
        <dbReference type="EMBL" id="GAA5052805.1"/>
    </source>
</evidence>
<dbReference type="InterPro" id="IPR009081">
    <property type="entry name" value="PP-bd_ACP"/>
</dbReference>
<feature type="compositionally biased region" description="Low complexity" evidence="10">
    <location>
        <begin position="1507"/>
        <end position="1516"/>
    </location>
</feature>
<keyword evidence="15" id="KW-1185">Reference proteome</keyword>
<dbReference type="PROSITE" id="PS52019">
    <property type="entry name" value="PKS_MFAS_DH"/>
    <property type="match status" value="1"/>
</dbReference>
<dbReference type="PROSITE" id="PS01162">
    <property type="entry name" value="QOR_ZETA_CRYSTAL"/>
    <property type="match status" value="1"/>
</dbReference>
<feature type="compositionally biased region" description="Polar residues" evidence="10">
    <location>
        <begin position="1488"/>
        <end position="1506"/>
    </location>
</feature>
<evidence type="ECO:0000256" key="5">
    <source>
        <dbReference type="ARBA" id="ARBA00022737"/>
    </source>
</evidence>
<dbReference type="SMART" id="SM01294">
    <property type="entry name" value="PKS_PP_betabranch"/>
    <property type="match status" value="1"/>
</dbReference>
<dbReference type="PANTHER" id="PTHR43775">
    <property type="entry name" value="FATTY ACID SYNTHASE"/>
    <property type="match status" value="1"/>
</dbReference>
<dbReference type="SUPFAM" id="SSF52151">
    <property type="entry name" value="FabD/lysophospholipase-like"/>
    <property type="match status" value="1"/>
</dbReference>
<dbReference type="EMBL" id="BAABKC010000036">
    <property type="protein sequence ID" value="GAA5052805.1"/>
    <property type="molecule type" value="Genomic_DNA"/>
</dbReference>
<dbReference type="Pfam" id="PF00698">
    <property type="entry name" value="Acyl_transf_1"/>
    <property type="match status" value="1"/>
</dbReference>
<dbReference type="SUPFAM" id="SSF53901">
    <property type="entry name" value="Thiolase-like"/>
    <property type="match status" value="1"/>
</dbReference>
<evidence type="ECO:0000256" key="4">
    <source>
        <dbReference type="ARBA" id="ARBA00022679"/>
    </source>
</evidence>
<evidence type="ECO:0000256" key="7">
    <source>
        <dbReference type="ARBA" id="ARBA00023268"/>
    </source>
</evidence>
<dbReference type="Pfam" id="PF22621">
    <property type="entry name" value="CurL-like_PKS_C"/>
    <property type="match status" value="1"/>
</dbReference>
<feature type="domain" description="Carrier" evidence="11">
    <location>
        <begin position="3158"/>
        <end position="3233"/>
    </location>
</feature>
<dbReference type="Gene3D" id="3.90.180.10">
    <property type="entry name" value="Medium-chain alcohol dehydrogenases, catalytic domain"/>
    <property type="match status" value="1"/>
</dbReference>
<dbReference type="InterPro" id="IPR055123">
    <property type="entry name" value="SpnB-like_Rossmann"/>
</dbReference>
<dbReference type="InterPro" id="IPR020841">
    <property type="entry name" value="PKS_Beta-ketoAc_synthase_dom"/>
</dbReference>
<dbReference type="SUPFAM" id="SSF56801">
    <property type="entry name" value="Acetyl-CoA synthetase-like"/>
    <property type="match status" value="1"/>
</dbReference>
<dbReference type="InterPro" id="IPR001227">
    <property type="entry name" value="Ac_transferase_dom_sf"/>
</dbReference>
<dbReference type="CDD" id="cd08956">
    <property type="entry name" value="KR_3_FAS_SDR_x"/>
    <property type="match status" value="2"/>
</dbReference>
<evidence type="ECO:0000259" key="13">
    <source>
        <dbReference type="PROSITE" id="PS52019"/>
    </source>
</evidence>
<name>A0ABP9K795_9ACTN</name>
<dbReference type="InterPro" id="IPR020806">
    <property type="entry name" value="PKS_PP-bd"/>
</dbReference>
<dbReference type="Gene3D" id="3.30.300.30">
    <property type="match status" value="1"/>
</dbReference>
<dbReference type="SUPFAM" id="SSF47336">
    <property type="entry name" value="ACP-like"/>
    <property type="match status" value="2"/>
</dbReference>
<dbReference type="Pfam" id="PF00550">
    <property type="entry name" value="PP-binding"/>
    <property type="match status" value="2"/>
</dbReference>
<dbReference type="InterPro" id="IPR016035">
    <property type="entry name" value="Acyl_Trfase/lysoPLipase"/>
</dbReference>
<dbReference type="SMART" id="SM00822">
    <property type="entry name" value="PKS_KR"/>
    <property type="match status" value="2"/>
</dbReference>
<dbReference type="SMART" id="SM00825">
    <property type="entry name" value="PKS_KS"/>
    <property type="match status" value="1"/>
</dbReference>
<dbReference type="Pfam" id="PF00109">
    <property type="entry name" value="ketoacyl-synt"/>
    <property type="match status" value="1"/>
</dbReference>
<evidence type="ECO:0000256" key="10">
    <source>
        <dbReference type="SAM" id="MobiDB-lite"/>
    </source>
</evidence>
<keyword evidence="3" id="KW-0597">Phosphoprotein</keyword>
<dbReference type="InterPro" id="IPR014043">
    <property type="entry name" value="Acyl_transferase_dom"/>
</dbReference>
<feature type="compositionally biased region" description="Basic and acidic residues" evidence="10">
    <location>
        <begin position="2197"/>
        <end position="2214"/>
    </location>
</feature>
<dbReference type="InterPro" id="IPR036291">
    <property type="entry name" value="NAD(P)-bd_dom_sf"/>
</dbReference>
<dbReference type="InterPro" id="IPR050091">
    <property type="entry name" value="PKS_NRPS_Biosynth_Enz"/>
</dbReference>
<dbReference type="Pfam" id="PF08659">
    <property type="entry name" value="KR"/>
    <property type="match status" value="2"/>
</dbReference>
<dbReference type="InterPro" id="IPR014031">
    <property type="entry name" value="Ketoacyl_synth_C"/>
</dbReference>
<feature type="region of interest" description="Disordered" evidence="10">
    <location>
        <begin position="2195"/>
        <end position="2251"/>
    </location>
</feature>
<dbReference type="InterPro" id="IPR000873">
    <property type="entry name" value="AMP-dep_synth/lig_dom"/>
</dbReference>
<dbReference type="Pfam" id="PF13602">
    <property type="entry name" value="ADH_zinc_N_2"/>
    <property type="match status" value="1"/>
</dbReference>
<gene>
    <name evidence="14" type="ORF">GCM10023336_22470</name>
</gene>
<dbReference type="Gene3D" id="3.40.366.10">
    <property type="entry name" value="Malonyl-Coenzyme A Acyl Carrier Protein, domain 2"/>
    <property type="match status" value="1"/>
</dbReference>
<evidence type="ECO:0000256" key="2">
    <source>
        <dbReference type="ARBA" id="ARBA00022450"/>
    </source>
</evidence>
<feature type="region of interest" description="Disordered" evidence="10">
    <location>
        <begin position="1546"/>
        <end position="1660"/>
    </location>
</feature>
<dbReference type="InterPro" id="IPR014030">
    <property type="entry name" value="Ketoacyl_synth_N"/>
</dbReference>
<dbReference type="InterPro" id="IPR020807">
    <property type="entry name" value="PKS_DH"/>
</dbReference>
<dbReference type="Pfam" id="PF14765">
    <property type="entry name" value="PS-DH"/>
    <property type="match status" value="1"/>
</dbReference>
<keyword evidence="5" id="KW-0677">Repeat</keyword>
<dbReference type="InterPro" id="IPR018201">
    <property type="entry name" value="Ketoacyl_synth_AS"/>
</dbReference>
<dbReference type="InterPro" id="IPR020843">
    <property type="entry name" value="ER"/>
</dbReference>
<dbReference type="PROSITE" id="PS50075">
    <property type="entry name" value="CARRIER"/>
    <property type="match status" value="2"/>
</dbReference>
<keyword evidence="8" id="KW-0012">Acyltransferase</keyword>
<dbReference type="PANTHER" id="PTHR43775:SF51">
    <property type="entry name" value="INACTIVE PHENOLPHTHIOCEROL SYNTHESIS POLYKETIDE SYNTHASE TYPE I PKS1-RELATED"/>
    <property type="match status" value="1"/>
</dbReference>
<dbReference type="SMART" id="SM00826">
    <property type="entry name" value="PKS_DH"/>
    <property type="match status" value="1"/>
</dbReference>
<dbReference type="SUPFAM" id="SSF51735">
    <property type="entry name" value="NAD(P)-binding Rossmann-fold domains"/>
    <property type="match status" value="5"/>
</dbReference>
<dbReference type="SUPFAM" id="SSF50129">
    <property type="entry name" value="GroES-like"/>
    <property type="match status" value="1"/>
</dbReference>
<feature type="region of interest" description="C-terminal hotdog fold" evidence="9">
    <location>
        <begin position="2248"/>
        <end position="2388"/>
    </location>
</feature>
<comment type="caution">
    <text evidence="14">The sequence shown here is derived from an EMBL/GenBank/DDBJ whole genome shotgun (WGS) entry which is preliminary data.</text>
</comment>
<dbReference type="Gene3D" id="3.40.50.720">
    <property type="entry name" value="NAD(P)-binding Rossmann-like Domain"/>
    <property type="match status" value="4"/>
</dbReference>
<dbReference type="Gene3D" id="3.30.70.3290">
    <property type="match status" value="1"/>
</dbReference>
<reference evidence="15" key="1">
    <citation type="journal article" date="2019" name="Int. J. Syst. Evol. Microbiol.">
        <title>The Global Catalogue of Microorganisms (GCM) 10K type strain sequencing project: providing services to taxonomists for standard genome sequencing and annotation.</title>
        <authorList>
            <consortium name="The Broad Institute Genomics Platform"/>
            <consortium name="The Broad Institute Genome Sequencing Center for Infectious Disease"/>
            <person name="Wu L."/>
            <person name="Ma J."/>
        </authorList>
    </citation>
    <scope>NUCLEOTIDE SEQUENCE [LARGE SCALE GENOMIC DNA]</scope>
    <source>
        <strain evidence="15">JCM 18410</strain>
    </source>
</reference>
<feature type="domain" description="Carrier" evidence="11">
    <location>
        <begin position="968"/>
        <end position="1043"/>
    </location>
</feature>
<dbReference type="InterPro" id="IPR002364">
    <property type="entry name" value="Quin_OxRdtase/zeta-crystal_CS"/>
</dbReference>
<dbReference type="SUPFAM" id="SSF55048">
    <property type="entry name" value="Probable ACP-binding domain of malonyl-CoA ACP transacylase"/>
    <property type="match status" value="1"/>
</dbReference>
<dbReference type="InterPro" id="IPR011032">
    <property type="entry name" value="GroES-like_sf"/>
</dbReference>
<feature type="region of interest" description="Disordered" evidence="10">
    <location>
        <begin position="1488"/>
        <end position="1516"/>
    </location>
</feature>
<sequence>MLRTELIRPLPELLTQQARRFGAKVAYRDARRSVSYADLELRTRRLAGHLAESRLQPGDRAAVCLGNRVEIVESYYAITRAGAIGVPVNPRSSDAELAHILDDSGARLVITDHPHVEQLRRLLPERPHLTVVLVGDEPVPPGFLAYESFATREPATPARDDLGLDDLAWMLYTSGTTGRPKGVLSTQRNCLWSVAACYVPVPGLGPEDRVVWPLPLFHSLSHIACVLAVVAVGASARIVDGLSAEDVLTALDEERATFLAGVPTLLHYLLDAARDRGFTAPGLRVALVGGAVTTASLRRSFERVFGVPLIDAYGSTETCGSITVNWPSGARVEGSCGLPVLGLGVRLVDTGTGEDVTDGREGEVWVRGPSVMAGYHNQPEATAAAFHDGWYRTGDLARRDEAGYFTITGRKKELIIRAGENIHPGEVEEVLRAVPGVADVAVVGKPHDVLGEVPVAFIVPGPQGPDTGRLFAECRERLSYFKVPEELYEIEAIPRTASGKIIRHRLLETPARLRATSSGLYDALFRVDWIPSSLLPQGGAPDEPDGWALAGSDALGLSAALADTGVPCAVHTDLAAARTAHGGPGVLLVDRTAYDSAAGIEEFVTSLHHWLADDRDPDVTLVVLTRRAVAAGDGEDVRDPAHTPLWGLVRALQSTHPGRLVLADLDTDGLGDDGARPLVAAVRGGEPQFAVRSGVVLLPRLARVSMDREEPPRALFEPDGTVLITGAATAQGAALARHLVTAHDARHLLLAHQPGQGDEKVRALCAELAGNGARATAAACDPADRAALAALLADGDRPPLTAVVHAEEITGSGAASAAAHALHDLTADRDLTAFVLCASPLGVLGAPGAEDIAAESAGLEALAHHRRAHGLPALSLAWGPWPDGAARGAVPFAAGELTEQQALMMFDAAHGADEAAFVVMRLDNAALLGGPVPAPLRGLIDTTTRQAPAGTPELRGRLDSLPAPEREPTLLRLVRTEVAAVIGRTGTEDVPADRAFKELGFTSVMAVALRDRLATATGLRLPATSAFDHPTPAALARRLLGEVYGELDDVPAPSAAAVRDEPIAIVSMGCRLPGGITSPEDLWRLVADGADGRSPFPADRGWNLAELYDPDPDAAGTSYVTVGGFLDDVAGFDAEFFGISPREALAMDPQQRLLLETSWETLERAGLDVTALRGTDVGVFAGVMYHDYTTRAPRPAKEIEGYLGVGGAGSVASGRVSYTFGFEGPAVTVDTACSSSLVALHLAAQALRAGECSLALAGGVAVMATPGSFVEFSRQRGLAADGRCKAFAAAADGTNWSEGVGLLLLERLSDARRNGHEVLAVVRGTAVNQDGASNGLTAPNGPAQQRVIRQALANAGLTPADIDAVEAHGTGTALGDPIEAQALLATYGRQRPADGHPLWLGSLKSNIGHTQAAAGVAGVIKMVQAMRHGVLPKTLHVDAPTPEVDWTSGAVELLTEARNWPETGRPRRAGVSSFGISGTNAHVLLEQPTTEPDTSPAANPTGGTATSSAGVPAAQPAGVPVAGSAGVPAAHPAGGPVASPAGAPAGITAVPPAGEPVVSPTGTPAAPPAGETSHSAVGESAARPAGEAPHSAVGESAARPAGEAPHSAVAESAARPAEETPHSAVGGPAPHPAGETPNSVGGLRGTRPADGPESPHAPERALPEGLVPLVLSAKSPQALRAQAGRVAALLDARPAPALADVALTLSGRAAFAHRSVVVAGSPEEARGDLAALAAGDGTTGTATGGGLAVVFSGQGAQRPETGRELYETFPVYARALDEVCAAVDRRLDRPLREVVLAPPGTPDAALLDRTAYTQPALFAVGVALYRLVESWGVRPDLVAGHSVGELAAAHVAGVWSLADAAELVAARGAMMQRLPEGGAMIAVQATEDEVRAELTDAVAVAALNGPDAVVLSGDTRAVQAVAAAFAARGRKTKRLRVSHAFHSPRMEPMLGAFREVAAGLAFHTPALPVVSNLTGALADPAELCAPEYWVRHARGTVRFADGLRTLREQGVSTVLELGPGGVLTAMARDCLPEDVDCVPALRDGRPEPRTLLAAVARAHTRGARVDWPALFTGSGARRTPVPTYAFQHRRYWLDATSPGDLRAAGITASGHPLLTAAVDLPEAGAVTFTGRLSQADRPWLADHAVGGTVLLAGTALVEMAVRAGDEVGHGTVRELVLDAPLALPADGAVRVRVHVGAPDERGDRPVTVHSRPDGADTPYTRHASGVLAPTDPDDAPGTDQAPWPPANATPVPVTDFYRERAEAGYEYGPAFQGLRAAWTLGDEILADVVLADEHHAEADRFGLHPALFDAALHPTALGGVAEPGDGRRLLPFAWNGVRLHASGAKALRVRLTPAGENAVSLRLTDAAGAPVADVDSLVLRPVAAERLRPAADTGHASLFRTEWTALPVTARAGGLDGLRVLDATGDGTTAEDVRALTSRVLGDLQAWLAEPGDESARLLVVTRGAVAVRDGESVTDPAGAAVWGLVRSAQSENPDRVVLADVDGHDASRDVLTGIPAAAAALEETQFAIRHGETSVPRLVRATATGLTVPDGAWHLDTTGPGTLENLALVPDPEPGPLGPGQVRVAVRAAGLNFRDVMIALDMYPGRAAIGGEGSGIVLATGPGVTGLSPGDRVMGLFPGAAIAPEAVTDHRRLVRIPAGWTFAQAAAAPIAFLTALYGLRDLAGLRTGESVLIHAAAGGVGMAAVQIARHLGADVYGTASAGKRDTLRAQGLDDAHIADSRTTAFEQHFLDSTGGRGVDVVLDALTGAFVDASLRLLPRGGRFLEMGKTDVRDATETAERFPGVDYRAYDLAEADDDRIRELLDELAGLFESGDLTPLPVTAWDVRQAPDAFRHLSRARHIGKAVLTLPHRPDPEGTVLITGGTGSLGALVARHLVTEHGVRNLLLAGRRGPDAPGARELAADLTARGATVTVAACDAADRDALARLLDSVPATAPLTAVVHTAGVIDDGVLGALTPERMATVLRPKADAALNLHELTRHLDLAAWVLFSSAAGVLGNPGQANYAAANSFLDGLARLRHSEGLPAVSLAWGLWAHASDMTGALAETDLRRTERDGMLGLTAEEGLALLDAALTAGQPALAPARLDPSVLRGRAATGGLPPMLRALVRTPRRAAATGAAPASTLAEQLAALPAHERTARVLDVVRKEAATVLGHADASLVPPDRPFKEAGFDSLTAVELRNRLGRAAGTRLPSTAVFDYPAPTVLADYLLKTLDQRSDPVAAKLDALETALDALLTEELAHSGIHSRLRFLGSRLEEAALGGGATEGTDPAGQLETATADDVYAFIDNELGLG</sequence>
<dbReference type="InterPro" id="IPR016039">
    <property type="entry name" value="Thiolase-like"/>
</dbReference>
<dbReference type="InterPro" id="IPR049900">
    <property type="entry name" value="PKS_mFAS_DH"/>
</dbReference>
<evidence type="ECO:0000256" key="6">
    <source>
        <dbReference type="ARBA" id="ARBA00023194"/>
    </source>
</evidence>
<dbReference type="PROSITE" id="PS00012">
    <property type="entry name" value="PHOSPHOPANTETHEINE"/>
    <property type="match status" value="1"/>
</dbReference>
<proteinExistence type="predicted"/>
<dbReference type="InterPro" id="IPR057326">
    <property type="entry name" value="KR_dom"/>
</dbReference>
<dbReference type="Gene3D" id="3.40.50.12780">
    <property type="entry name" value="N-terminal domain of ligase-like"/>
    <property type="match status" value="1"/>
</dbReference>
<evidence type="ECO:0000259" key="11">
    <source>
        <dbReference type="PROSITE" id="PS50075"/>
    </source>
</evidence>
<evidence type="ECO:0000259" key="12">
    <source>
        <dbReference type="PROSITE" id="PS52004"/>
    </source>
</evidence>
<dbReference type="InterPro" id="IPR042099">
    <property type="entry name" value="ANL_N_sf"/>
</dbReference>
<organism evidence="14 15">
    <name type="scientific">Streptomyces similanensis</name>
    <dbReference type="NCBI Taxonomy" id="1274988"/>
    <lineage>
        <taxon>Bacteria</taxon>
        <taxon>Bacillati</taxon>
        <taxon>Actinomycetota</taxon>
        <taxon>Actinomycetes</taxon>
        <taxon>Kitasatosporales</taxon>
        <taxon>Streptomycetaceae</taxon>
        <taxon>Streptomyces</taxon>
    </lineage>
</organism>
<accession>A0ABP9K795</accession>
<dbReference type="PROSITE" id="PS52004">
    <property type="entry name" value="KS3_2"/>
    <property type="match status" value="1"/>
</dbReference>
<dbReference type="InterPro" id="IPR036736">
    <property type="entry name" value="ACP-like_sf"/>
</dbReference>
<dbReference type="InterPro" id="IPR032821">
    <property type="entry name" value="PKS_assoc"/>
</dbReference>
<dbReference type="InterPro" id="IPR045851">
    <property type="entry name" value="AMP-bd_C_sf"/>
</dbReference>
<dbReference type="InterPro" id="IPR020845">
    <property type="entry name" value="AMP-binding_CS"/>
</dbReference>
<dbReference type="InterPro" id="IPR025110">
    <property type="entry name" value="AMP-bd_C"/>
</dbReference>
<keyword evidence="2" id="KW-0596">Phosphopantetheine</keyword>
<dbReference type="Pfam" id="PF13193">
    <property type="entry name" value="AMP-binding_C"/>
    <property type="match status" value="1"/>
</dbReference>
<dbReference type="CDD" id="cd00833">
    <property type="entry name" value="PKS"/>
    <property type="match status" value="1"/>
</dbReference>
<dbReference type="PROSITE" id="PS00455">
    <property type="entry name" value="AMP_BINDING"/>
    <property type="match status" value="1"/>
</dbReference>
<evidence type="ECO:0008006" key="16">
    <source>
        <dbReference type="Google" id="ProtNLM"/>
    </source>
</evidence>
<dbReference type="InterPro" id="IPR049552">
    <property type="entry name" value="PKS_DH_N"/>
</dbReference>
<dbReference type="Pfam" id="PF21089">
    <property type="entry name" value="PKS_DH_N"/>
    <property type="match status" value="1"/>
</dbReference>
<dbReference type="InterPro" id="IPR013154">
    <property type="entry name" value="ADH-like_N"/>
</dbReference>
<dbReference type="RefSeq" id="WP_345668145.1">
    <property type="nucleotide sequence ID" value="NZ_BAABKC010000036.1"/>
</dbReference>
<dbReference type="InterPro" id="IPR049551">
    <property type="entry name" value="PKS_DH_C"/>
</dbReference>
<dbReference type="InterPro" id="IPR013968">
    <property type="entry name" value="PKS_KR"/>
</dbReference>
<evidence type="ECO:0000256" key="8">
    <source>
        <dbReference type="ARBA" id="ARBA00023315"/>
    </source>
</evidence>
<feature type="active site" description="Proton acceptor; for dehydratase activity" evidence="9">
    <location>
        <position position="2143"/>
    </location>
</feature>
<protein>
    <recommendedName>
        <fullName evidence="16">Type I polyketide synthase</fullName>
    </recommendedName>
</protein>
<dbReference type="Gene3D" id="3.40.47.10">
    <property type="match status" value="1"/>
</dbReference>
<dbReference type="Gene3D" id="3.10.129.110">
    <property type="entry name" value="Polyketide synthase dehydratase"/>
    <property type="match status" value="1"/>
</dbReference>
<dbReference type="SMART" id="SM00829">
    <property type="entry name" value="PKS_ER"/>
    <property type="match status" value="1"/>
</dbReference>
<feature type="region of interest" description="N-terminal hotdog fold" evidence="9">
    <location>
        <begin position="2111"/>
        <end position="2234"/>
    </location>
</feature>
<dbReference type="SMART" id="SM00823">
    <property type="entry name" value="PKS_PP"/>
    <property type="match status" value="2"/>
</dbReference>
<evidence type="ECO:0000256" key="9">
    <source>
        <dbReference type="PROSITE-ProRule" id="PRU01363"/>
    </source>
</evidence>
<dbReference type="Pfam" id="PF00501">
    <property type="entry name" value="AMP-binding"/>
    <property type="match status" value="1"/>
</dbReference>
<feature type="compositionally biased region" description="Low complexity" evidence="10">
    <location>
        <begin position="1560"/>
        <end position="1570"/>
    </location>
</feature>
<evidence type="ECO:0000256" key="3">
    <source>
        <dbReference type="ARBA" id="ARBA00022553"/>
    </source>
</evidence>
<dbReference type="InterPro" id="IPR016036">
    <property type="entry name" value="Malonyl_transacylase_ACP-bd"/>
</dbReference>
<feature type="domain" description="Ketosynthase family 3 (KS3)" evidence="12">
    <location>
        <begin position="1060"/>
        <end position="1487"/>
    </location>
</feature>
<dbReference type="Pfam" id="PF02801">
    <property type="entry name" value="Ketoacyl-synt_C"/>
    <property type="match status" value="1"/>
</dbReference>
<comment type="pathway">
    <text evidence="1">Antibiotic biosynthesis.</text>
</comment>
<dbReference type="CDD" id="cd05195">
    <property type="entry name" value="enoyl_red"/>
    <property type="match status" value="1"/>
</dbReference>
<evidence type="ECO:0000313" key="15">
    <source>
        <dbReference type="Proteomes" id="UP001500124"/>
    </source>
</evidence>
<keyword evidence="6" id="KW-0045">Antibiotic biosynthesis</keyword>
<dbReference type="PROSITE" id="PS00606">
    <property type="entry name" value="KS3_1"/>
    <property type="match status" value="1"/>
</dbReference>
<evidence type="ECO:0000256" key="1">
    <source>
        <dbReference type="ARBA" id="ARBA00004792"/>
    </source>
</evidence>
<dbReference type="Proteomes" id="UP001500124">
    <property type="component" value="Unassembled WGS sequence"/>
</dbReference>
<dbReference type="Pfam" id="PF16197">
    <property type="entry name" value="KAsynt_C_assoc"/>
    <property type="match status" value="1"/>
</dbReference>
<dbReference type="Gene3D" id="1.10.1200.10">
    <property type="entry name" value="ACP-like"/>
    <property type="match status" value="2"/>
</dbReference>
<dbReference type="InterPro" id="IPR006162">
    <property type="entry name" value="Ppantetheine_attach_site"/>
</dbReference>
<dbReference type="SMART" id="SM00827">
    <property type="entry name" value="PKS_AT"/>
    <property type="match status" value="1"/>
</dbReference>
<feature type="active site" description="Proton donor; for dehydratase activity" evidence="9">
    <location>
        <position position="2309"/>
    </location>
</feature>
<dbReference type="Pfam" id="PF08240">
    <property type="entry name" value="ADH_N"/>
    <property type="match status" value="1"/>
</dbReference>
<dbReference type="InterPro" id="IPR042104">
    <property type="entry name" value="PKS_dehydratase_sf"/>
</dbReference>
<keyword evidence="7" id="KW-0511">Multifunctional enzyme</keyword>